<feature type="compositionally biased region" description="Basic and acidic residues" evidence="1">
    <location>
        <begin position="1"/>
        <end position="18"/>
    </location>
</feature>
<evidence type="ECO:0000313" key="2">
    <source>
        <dbReference type="EMBL" id="KAF6281667.1"/>
    </source>
</evidence>
<dbReference type="AlphaFoldDB" id="A0A7J7S099"/>
<dbReference type="Proteomes" id="UP000558488">
    <property type="component" value="Unassembled WGS sequence"/>
</dbReference>
<dbReference type="EMBL" id="JACAGB010000056">
    <property type="protein sequence ID" value="KAF6281667.1"/>
    <property type="molecule type" value="Genomic_DNA"/>
</dbReference>
<name>A0A7J7S099_PIPKU</name>
<comment type="caution">
    <text evidence="2">The sequence shown here is derived from an EMBL/GenBank/DDBJ whole genome shotgun (WGS) entry which is preliminary data.</text>
</comment>
<sequence>MDRGLLPECSSRRPDGTRRHGGPGQCEARQSRRGGPGGESAPKLMAADCISSLRRRKFSAGMSPGLAREDPCAGGHPLRVSDELLRVAIVKSESDASRPPADAFICFLILEHQSRARECQQAPLLFWGGFQMLHLLY</sequence>
<keyword evidence="3" id="KW-1185">Reference proteome</keyword>
<evidence type="ECO:0000256" key="1">
    <source>
        <dbReference type="SAM" id="MobiDB-lite"/>
    </source>
</evidence>
<proteinExistence type="predicted"/>
<protein>
    <submittedName>
        <fullName evidence="2">Uncharacterized protein</fullName>
    </submittedName>
</protein>
<organism evidence="2 3">
    <name type="scientific">Pipistrellus kuhlii</name>
    <name type="common">Kuhl's pipistrelle</name>
    <dbReference type="NCBI Taxonomy" id="59472"/>
    <lineage>
        <taxon>Eukaryota</taxon>
        <taxon>Metazoa</taxon>
        <taxon>Chordata</taxon>
        <taxon>Craniata</taxon>
        <taxon>Vertebrata</taxon>
        <taxon>Euteleostomi</taxon>
        <taxon>Mammalia</taxon>
        <taxon>Eutheria</taxon>
        <taxon>Laurasiatheria</taxon>
        <taxon>Chiroptera</taxon>
        <taxon>Yangochiroptera</taxon>
        <taxon>Vespertilionidae</taxon>
        <taxon>Pipistrellus</taxon>
    </lineage>
</organism>
<evidence type="ECO:0000313" key="3">
    <source>
        <dbReference type="Proteomes" id="UP000558488"/>
    </source>
</evidence>
<reference evidence="2 3" key="1">
    <citation type="journal article" date="2020" name="Nature">
        <title>Six reference-quality genomes reveal evolution of bat adaptations.</title>
        <authorList>
            <person name="Jebb D."/>
            <person name="Huang Z."/>
            <person name="Pippel M."/>
            <person name="Hughes G.M."/>
            <person name="Lavrichenko K."/>
            <person name="Devanna P."/>
            <person name="Winkler S."/>
            <person name="Jermiin L.S."/>
            <person name="Skirmuntt E.C."/>
            <person name="Katzourakis A."/>
            <person name="Burkitt-Gray L."/>
            <person name="Ray D.A."/>
            <person name="Sullivan K.A.M."/>
            <person name="Roscito J.G."/>
            <person name="Kirilenko B.M."/>
            <person name="Davalos L.M."/>
            <person name="Corthals A.P."/>
            <person name="Power M.L."/>
            <person name="Jones G."/>
            <person name="Ransome R.D."/>
            <person name="Dechmann D.K.N."/>
            <person name="Locatelli A.G."/>
            <person name="Puechmaille S.J."/>
            <person name="Fedrigo O."/>
            <person name="Jarvis E.D."/>
            <person name="Hiller M."/>
            <person name="Vernes S.C."/>
            <person name="Myers E.W."/>
            <person name="Teeling E.C."/>
        </authorList>
    </citation>
    <scope>NUCLEOTIDE SEQUENCE [LARGE SCALE GENOMIC DNA]</scope>
    <source>
        <strain evidence="2">MPipKuh1</strain>
        <tissue evidence="2">Flight muscle</tissue>
    </source>
</reference>
<gene>
    <name evidence="2" type="ORF">mPipKuh1_010205</name>
</gene>
<accession>A0A7J7S099</accession>
<feature type="region of interest" description="Disordered" evidence="1">
    <location>
        <begin position="1"/>
        <end position="43"/>
    </location>
</feature>